<feature type="transmembrane region" description="Helical" evidence="1">
    <location>
        <begin position="502"/>
        <end position="517"/>
    </location>
</feature>
<keyword evidence="1" id="KW-0472">Membrane</keyword>
<feature type="signal peptide" evidence="2">
    <location>
        <begin position="1"/>
        <end position="22"/>
    </location>
</feature>
<proteinExistence type="predicted"/>
<dbReference type="Proteomes" id="UP001165740">
    <property type="component" value="Chromosome 4"/>
</dbReference>
<dbReference type="AlphaFoldDB" id="A0A9W3A5W8"/>
<keyword evidence="1" id="KW-0812">Transmembrane</keyword>
<evidence type="ECO:0000256" key="2">
    <source>
        <dbReference type="SAM" id="SignalP"/>
    </source>
</evidence>
<feature type="transmembrane region" description="Helical" evidence="1">
    <location>
        <begin position="460"/>
        <end position="490"/>
    </location>
</feature>
<name>A0A9W3A5W8_BIOGL</name>
<gene>
    <name evidence="4" type="primary">LOC106054828</name>
</gene>
<reference evidence="4" key="1">
    <citation type="submission" date="2025-08" db="UniProtKB">
        <authorList>
            <consortium name="RefSeq"/>
        </authorList>
    </citation>
    <scope>IDENTIFICATION</scope>
</reference>
<accession>A0A9W3A5W8</accession>
<keyword evidence="3" id="KW-1185">Reference proteome</keyword>
<feature type="transmembrane region" description="Helical" evidence="1">
    <location>
        <begin position="192"/>
        <end position="219"/>
    </location>
</feature>
<sequence length="770" mass="88958">MTYTFVICVSLMTICVFVPVFCQPSQCNLTSSNRVIKSGQWPSFGKIDRRDLVEYFVTYINDNNEKVTFDSTNTTNSTRFQPMRWFNINDKIGDILPMIYDYFFSITRYFMNIQTIHIDLNVTPKDCIYSIDYEEVEILTRKFFIDNVLIDKTQICSAHLSDNNGIGVVSFNCCKVVETSNETVCDDINEDYMWLTGVNITSILATVLILGVIFVLILLSPTGTEDFYLYPENWMIGDNNDCDDSMIRFPVIANSDNFAEFKRKTNTRSKTEVKIKRIKFSVTKRHCIIENLSAITLFGSITEFLIGLDSSYFKPSENLNKCFPCCYGTCLSSDCCSIDYPIRLPCIRFYLGKLVFAFLCIILFLPYYLYVFGADNNTLDSNTLCSAFEAKSLSCPFYVRETSQAFKNFFFAYCFVLVLYFIARRKNYITMIITELPWNKSQVNDKFHLPRSSKCVQMILILNLFAMVVVYVTWGFFLYFTITLILRILIMSASTRNILDDFSFVIFPLFLVIYDYIRNVTKEFQKIAENIFDLLRNDELKFSSNNPNVKTNKAFLLLGKNKKIEGYFVYDAGELRLNINRPLIFLRKDGTISTSKRLVTQIYNDTPEILPFELSAYLKAFLMSLLPCTMYAVAFIMFVTYTSIFSYSTEVAGYTATIMTGLKWLQSKVETIIREITTSEKSEKQRVILKLNREQFNFQEAWIVTDIDLGINDTQRLIDRETEEDIDISMQDLTSFLGAEASTDNIIQSTTSRYEGNLMELNPLMTSESS</sequence>
<organism evidence="3 4">
    <name type="scientific">Biomphalaria glabrata</name>
    <name type="common">Bloodfluke planorb</name>
    <name type="synonym">Freshwater snail</name>
    <dbReference type="NCBI Taxonomy" id="6526"/>
    <lineage>
        <taxon>Eukaryota</taxon>
        <taxon>Metazoa</taxon>
        <taxon>Spiralia</taxon>
        <taxon>Lophotrochozoa</taxon>
        <taxon>Mollusca</taxon>
        <taxon>Gastropoda</taxon>
        <taxon>Heterobranchia</taxon>
        <taxon>Euthyneura</taxon>
        <taxon>Panpulmonata</taxon>
        <taxon>Hygrophila</taxon>
        <taxon>Lymnaeoidea</taxon>
        <taxon>Planorbidae</taxon>
        <taxon>Biomphalaria</taxon>
    </lineage>
</organism>
<feature type="transmembrane region" description="Helical" evidence="1">
    <location>
        <begin position="620"/>
        <end position="641"/>
    </location>
</feature>
<protein>
    <submittedName>
        <fullName evidence="4">Uncharacterized protein LOC106054828 isoform X1</fullName>
    </submittedName>
</protein>
<evidence type="ECO:0000313" key="3">
    <source>
        <dbReference type="Proteomes" id="UP001165740"/>
    </source>
</evidence>
<feature type="transmembrane region" description="Helical" evidence="1">
    <location>
        <begin position="350"/>
        <end position="370"/>
    </location>
</feature>
<evidence type="ECO:0000313" key="4">
    <source>
        <dbReference type="RefSeq" id="XP_055882568.1"/>
    </source>
</evidence>
<evidence type="ECO:0000256" key="1">
    <source>
        <dbReference type="SAM" id="Phobius"/>
    </source>
</evidence>
<keyword evidence="2" id="KW-0732">Signal</keyword>
<feature type="transmembrane region" description="Helical" evidence="1">
    <location>
        <begin position="405"/>
        <end position="423"/>
    </location>
</feature>
<dbReference type="GeneID" id="106054828"/>
<feature type="chain" id="PRO_5040798804" evidence="2">
    <location>
        <begin position="23"/>
        <end position="770"/>
    </location>
</feature>
<keyword evidence="1" id="KW-1133">Transmembrane helix</keyword>
<dbReference type="RefSeq" id="XP_055882568.1">
    <property type="nucleotide sequence ID" value="XM_056026593.1"/>
</dbReference>